<organism evidence="7 8">
    <name type="scientific">Bursaphelenchus okinawaensis</name>
    <dbReference type="NCBI Taxonomy" id="465554"/>
    <lineage>
        <taxon>Eukaryota</taxon>
        <taxon>Metazoa</taxon>
        <taxon>Ecdysozoa</taxon>
        <taxon>Nematoda</taxon>
        <taxon>Chromadorea</taxon>
        <taxon>Rhabditida</taxon>
        <taxon>Tylenchina</taxon>
        <taxon>Tylenchomorpha</taxon>
        <taxon>Aphelenchoidea</taxon>
        <taxon>Aphelenchoididae</taxon>
        <taxon>Bursaphelenchus</taxon>
    </lineage>
</organism>
<evidence type="ECO:0000313" key="7">
    <source>
        <dbReference type="EMBL" id="CAD5213721.1"/>
    </source>
</evidence>
<dbReference type="EMBL" id="CAJFDH010000003">
    <property type="protein sequence ID" value="CAD5213721.1"/>
    <property type="molecule type" value="Genomic_DNA"/>
</dbReference>
<dbReference type="InterPro" id="IPR004046">
    <property type="entry name" value="GST_C"/>
</dbReference>
<dbReference type="InterPro" id="IPR040079">
    <property type="entry name" value="Glutathione_S-Trfase"/>
</dbReference>
<dbReference type="InterPro" id="IPR036249">
    <property type="entry name" value="Thioredoxin-like_sf"/>
</dbReference>
<dbReference type="EC" id="2.5.1.18" evidence="1"/>
<dbReference type="PANTHER" id="PTHR11571">
    <property type="entry name" value="GLUTATHIONE S-TRANSFERASE"/>
    <property type="match status" value="1"/>
</dbReference>
<sequence length="207" mass="24299">MPQYELIYFNAAGRAEPIRLCFHYANIPFKDTRVEVNEWAELKHDRKKVPFGLLPVLLVDDKPLCESHAIIRYVAKLTDLDGGSNTDEVAHLDQCYELCRSFHEATRAYFLACRGYGHEDKTKLLDNVFVPNVEKYFGHIRSQLRPSGFFGNTVTYVDFAWFRIIEFYNQHNPEVIQNHPEFLGHGRRIRDIPQLQNYFKNRPETAF</sequence>
<dbReference type="InterPro" id="IPR004045">
    <property type="entry name" value="Glutathione_S-Trfase_N"/>
</dbReference>
<dbReference type="PANTHER" id="PTHR11571:SF224">
    <property type="entry name" value="HEMATOPOIETIC PROSTAGLANDIN D SYNTHASE"/>
    <property type="match status" value="1"/>
</dbReference>
<dbReference type="PROSITE" id="PS50405">
    <property type="entry name" value="GST_CTER"/>
    <property type="match status" value="1"/>
</dbReference>
<dbReference type="PROSITE" id="PS50404">
    <property type="entry name" value="GST_NTER"/>
    <property type="match status" value="1"/>
</dbReference>
<proteinExistence type="inferred from homology"/>
<feature type="domain" description="GST N-terminal" evidence="5">
    <location>
        <begin position="2"/>
        <end position="82"/>
    </location>
</feature>
<dbReference type="GO" id="GO:0006749">
    <property type="term" value="P:glutathione metabolic process"/>
    <property type="evidence" value="ECO:0007669"/>
    <property type="project" value="TreeGrafter"/>
</dbReference>
<reference evidence="7" key="1">
    <citation type="submission" date="2020-09" db="EMBL/GenBank/DDBJ databases">
        <authorList>
            <person name="Kikuchi T."/>
        </authorList>
    </citation>
    <scope>NUCLEOTIDE SEQUENCE</scope>
    <source>
        <strain evidence="7">SH1</strain>
    </source>
</reference>
<dbReference type="Proteomes" id="UP000614601">
    <property type="component" value="Unassembled WGS sequence"/>
</dbReference>
<keyword evidence="8" id="KW-1185">Reference proteome</keyword>
<feature type="domain" description="GST C-terminal" evidence="6">
    <location>
        <begin position="85"/>
        <end position="207"/>
    </location>
</feature>
<dbReference type="InterPro" id="IPR050213">
    <property type="entry name" value="GST_superfamily"/>
</dbReference>
<dbReference type="Gene3D" id="1.20.1050.130">
    <property type="match status" value="1"/>
</dbReference>
<dbReference type="SFLD" id="SFLDS00019">
    <property type="entry name" value="Glutathione_Transferase_(cytos"/>
    <property type="match status" value="1"/>
</dbReference>
<dbReference type="SUPFAM" id="SSF47616">
    <property type="entry name" value="GST C-terminal domain-like"/>
    <property type="match status" value="1"/>
</dbReference>
<dbReference type="Proteomes" id="UP000783686">
    <property type="component" value="Unassembled WGS sequence"/>
</dbReference>
<dbReference type="OrthoDB" id="414243at2759"/>
<dbReference type="SFLD" id="SFLDG00363">
    <property type="entry name" value="AMPS_(cytGST):_Alpha-__Mu-__Pi"/>
    <property type="match status" value="1"/>
</dbReference>
<gene>
    <name evidence="7" type="ORF">BOKJ2_LOCUS5234</name>
</gene>
<evidence type="ECO:0000256" key="4">
    <source>
        <dbReference type="ARBA" id="ARBA00047960"/>
    </source>
</evidence>
<dbReference type="InterPro" id="IPR036282">
    <property type="entry name" value="Glutathione-S-Trfase_C_sf"/>
</dbReference>
<dbReference type="SFLD" id="SFLDG01205">
    <property type="entry name" value="AMPS.1"/>
    <property type="match status" value="1"/>
</dbReference>
<protein>
    <recommendedName>
        <fullName evidence="1">glutathione transferase</fullName>
        <ecNumber evidence="1">2.5.1.18</ecNumber>
    </recommendedName>
</protein>
<evidence type="ECO:0000259" key="5">
    <source>
        <dbReference type="PROSITE" id="PS50404"/>
    </source>
</evidence>
<dbReference type="Pfam" id="PF14497">
    <property type="entry name" value="GST_C_3"/>
    <property type="match status" value="1"/>
</dbReference>
<dbReference type="SUPFAM" id="SSF52833">
    <property type="entry name" value="Thioredoxin-like"/>
    <property type="match status" value="1"/>
</dbReference>
<dbReference type="FunFam" id="3.40.30.10:FF:000258">
    <property type="entry name" value="Glutathione S-transferase"/>
    <property type="match status" value="1"/>
</dbReference>
<dbReference type="InterPro" id="IPR010987">
    <property type="entry name" value="Glutathione-S-Trfase_C-like"/>
</dbReference>
<comment type="caution">
    <text evidence="7">The sequence shown here is derived from an EMBL/GenBank/DDBJ whole genome shotgun (WGS) entry which is preliminary data.</text>
</comment>
<evidence type="ECO:0000256" key="3">
    <source>
        <dbReference type="ARBA" id="ARBA00038317"/>
    </source>
</evidence>
<dbReference type="GO" id="GO:0004364">
    <property type="term" value="F:glutathione transferase activity"/>
    <property type="evidence" value="ECO:0007669"/>
    <property type="project" value="UniProtKB-EC"/>
</dbReference>
<evidence type="ECO:0000313" key="8">
    <source>
        <dbReference type="Proteomes" id="UP000614601"/>
    </source>
</evidence>
<dbReference type="CDD" id="cd03039">
    <property type="entry name" value="GST_N_Sigma_like"/>
    <property type="match status" value="1"/>
</dbReference>
<dbReference type="AlphaFoldDB" id="A0A811KC63"/>
<comment type="similarity">
    <text evidence="3">Belongs to the GST superfamily. Sigma family.</text>
</comment>
<keyword evidence="2" id="KW-0808">Transferase</keyword>
<accession>A0A811KC63</accession>
<evidence type="ECO:0000256" key="1">
    <source>
        <dbReference type="ARBA" id="ARBA00012452"/>
    </source>
</evidence>
<comment type="catalytic activity">
    <reaction evidence="4">
        <text>RX + glutathione = an S-substituted glutathione + a halide anion + H(+)</text>
        <dbReference type="Rhea" id="RHEA:16437"/>
        <dbReference type="ChEBI" id="CHEBI:15378"/>
        <dbReference type="ChEBI" id="CHEBI:16042"/>
        <dbReference type="ChEBI" id="CHEBI:17792"/>
        <dbReference type="ChEBI" id="CHEBI:57925"/>
        <dbReference type="ChEBI" id="CHEBI:90779"/>
        <dbReference type="EC" id="2.5.1.18"/>
    </reaction>
</comment>
<dbReference type="EMBL" id="CAJFCW020000003">
    <property type="protein sequence ID" value="CAG9101438.1"/>
    <property type="molecule type" value="Genomic_DNA"/>
</dbReference>
<dbReference type="Pfam" id="PF02798">
    <property type="entry name" value="GST_N"/>
    <property type="match status" value="1"/>
</dbReference>
<evidence type="ECO:0000259" key="6">
    <source>
        <dbReference type="PROSITE" id="PS50405"/>
    </source>
</evidence>
<name>A0A811KC63_9BILA</name>
<evidence type="ECO:0000256" key="2">
    <source>
        <dbReference type="ARBA" id="ARBA00022679"/>
    </source>
</evidence>